<evidence type="ECO:0000256" key="1">
    <source>
        <dbReference type="SAM" id="MobiDB-lite"/>
    </source>
</evidence>
<dbReference type="AlphaFoldDB" id="A0A1J9PPL1"/>
<dbReference type="EMBL" id="LGRN01000053">
    <property type="protein sequence ID" value="OJD17834.1"/>
    <property type="molecule type" value="Genomic_DNA"/>
</dbReference>
<name>A0A1J9PPL1_9EURO</name>
<reference evidence="2 3" key="1">
    <citation type="submission" date="2015-07" db="EMBL/GenBank/DDBJ databases">
        <title>Emmonsia species relationships and genome sequence.</title>
        <authorList>
            <consortium name="The Broad Institute Genomics Platform"/>
            <person name="Cuomo C.A."/>
            <person name="Munoz J.F."/>
            <person name="Imamovic A."/>
            <person name="Priest M.E."/>
            <person name="Young S."/>
            <person name="Clay O.K."/>
            <person name="McEwen J.G."/>
        </authorList>
    </citation>
    <scope>NUCLEOTIDE SEQUENCE [LARGE SCALE GENOMIC DNA]</scope>
    <source>
        <strain evidence="2 3">UAMH 9510</strain>
    </source>
</reference>
<proteinExistence type="predicted"/>
<feature type="compositionally biased region" description="Low complexity" evidence="1">
    <location>
        <begin position="8"/>
        <end position="22"/>
    </location>
</feature>
<gene>
    <name evidence="2" type="ORF">AJ78_02075</name>
</gene>
<evidence type="ECO:0000313" key="3">
    <source>
        <dbReference type="Proteomes" id="UP000182235"/>
    </source>
</evidence>
<comment type="caution">
    <text evidence="2">The sequence shown here is derived from an EMBL/GenBank/DDBJ whole genome shotgun (WGS) entry which is preliminary data.</text>
</comment>
<dbReference type="Proteomes" id="UP000182235">
    <property type="component" value="Unassembled WGS sequence"/>
</dbReference>
<feature type="region of interest" description="Disordered" evidence="1">
    <location>
        <begin position="1"/>
        <end position="44"/>
    </location>
</feature>
<keyword evidence="3" id="KW-1185">Reference proteome</keyword>
<evidence type="ECO:0000313" key="2">
    <source>
        <dbReference type="EMBL" id="OJD17834.1"/>
    </source>
</evidence>
<protein>
    <submittedName>
        <fullName evidence="2">Uncharacterized protein</fullName>
    </submittedName>
</protein>
<organism evidence="2 3">
    <name type="scientific">Emergomyces pasteurianus Ep9510</name>
    <dbReference type="NCBI Taxonomy" id="1447872"/>
    <lineage>
        <taxon>Eukaryota</taxon>
        <taxon>Fungi</taxon>
        <taxon>Dikarya</taxon>
        <taxon>Ascomycota</taxon>
        <taxon>Pezizomycotina</taxon>
        <taxon>Eurotiomycetes</taxon>
        <taxon>Eurotiomycetidae</taxon>
        <taxon>Onygenales</taxon>
        <taxon>Ajellomycetaceae</taxon>
        <taxon>Emergomyces</taxon>
    </lineage>
</organism>
<dbReference type="VEuPathDB" id="FungiDB:AJ78_02075"/>
<accession>A0A1J9PPL1</accession>
<sequence length="100" mass="10927">MPAGPTVGSGSAAPPRSTASAALGGKRPRSTTASANDRGRRIRPSYELSLRRINRQFFEETPAATDNGNCSILTLLSRDKQQAEQAVLKDEWKDENEWNP</sequence>